<dbReference type="Proteomes" id="UP001231189">
    <property type="component" value="Unassembled WGS sequence"/>
</dbReference>
<feature type="compositionally biased region" description="Polar residues" evidence="1">
    <location>
        <begin position="69"/>
        <end position="78"/>
    </location>
</feature>
<organism evidence="2 3">
    <name type="scientific">Lolium multiflorum</name>
    <name type="common">Italian ryegrass</name>
    <name type="synonym">Lolium perenne subsp. multiflorum</name>
    <dbReference type="NCBI Taxonomy" id="4521"/>
    <lineage>
        <taxon>Eukaryota</taxon>
        <taxon>Viridiplantae</taxon>
        <taxon>Streptophyta</taxon>
        <taxon>Embryophyta</taxon>
        <taxon>Tracheophyta</taxon>
        <taxon>Spermatophyta</taxon>
        <taxon>Magnoliopsida</taxon>
        <taxon>Liliopsida</taxon>
        <taxon>Poales</taxon>
        <taxon>Poaceae</taxon>
        <taxon>BOP clade</taxon>
        <taxon>Pooideae</taxon>
        <taxon>Poodae</taxon>
        <taxon>Poeae</taxon>
        <taxon>Poeae Chloroplast Group 2 (Poeae type)</taxon>
        <taxon>Loliodinae</taxon>
        <taxon>Loliinae</taxon>
        <taxon>Lolium</taxon>
    </lineage>
</organism>
<dbReference type="PANTHER" id="PTHR33144:SF16">
    <property type="entry name" value="OS02G0129000 PROTEIN"/>
    <property type="match status" value="1"/>
</dbReference>
<dbReference type="PANTHER" id="PTHR33144">
    <property type="entry name" value="OS10G0409366 PROTEIN-RELATED"/>
    <property type="match status" value="1"/>
</dbReference>
<dbReference type="EMBL" id="JAUUTY010000007">
    <property type="protein sequence ID" value="KAK1607572.1"/>
    <property type="molecule type" value="Genomic_DNA"/>
</dbReference>
<evidence type="ECO:0000313" key="2">
    <source>
        <dbReference type="EMBL" id="KAK1607572.1"/>
    </source>
</evidence>
<feature type="compositionally biased region" description="Basic and acidic residues" evidence="1">
    <location>
        <begin position="374"/>
        <end position="384"/>
    </location>
</feature>
<gene>
    <name evidence="2" type="ORF">QYE76_031245</name>
</gene>
<accession>A0AAD8QTQ1</accession>
<feature type="region of interest" description="Disordered" evidence="1">
    <location>
        <begin position="370"/>
        <end position="398"/>
    </location>
</feature>
<feature type="region of interest" description="Disordered" evidence="1">
    <location>
        <begin position="69"/>
        <end position="100"/>
    </location>
</feature>
<keyword evidence="3" id="KW-1185">Reference proteome</keyword>
<feature type="compositionally biased region" description="Acidic residues" evidence="1">
    <location>
        <begin position="79"/>
        <end position="96"/>
    </location>
</feature>
<proteinExistence type="predicted"/>
<sequence length="550" mass="61873">MKSASSRMVCYGIQLIPRHGSILMKRRDLILMPVIFDMTRKQMHVVESNEEYLVEEQIHQQNCVEQVQESSDHQVITSNDEEGSTDCDNDDDADNDEGTKGRKKRKLKYIWNLPVGKRIVVKCNDLDQPIGKEAKHLGNFLGTIARNGSLCSLSYKDWRLLIGEKDKETNVRINLKAILDQVKMRFLYPSRLEPYILKTIRDRWRQHKSDMKALYFNENKSIEANYNNGPSCVSPDQWRALVNNWTSQKAKARLKGILKEQPELADTSQGKTAWKGDALNIVLGDEKSGHVHGLGLVPNPNKVLDVPTSRRFQNIQFTSLEDIPNEAMLSLSVEMEKIGQYVKNQSAEILELKEKIRELEIEPDQRSLNLVPTLRDDPPVDGHNSKRKRVYGASPTKQLPMVKEPNNLMIKPSGFPGLDSQSSIKLATQDKHDFKSRNSKVANAAALSNKQQSDSVSWLGAGLLPAGTKVLLKSLSSGNKDVALATIVSNDPKYKLDGAEITNQFWAVHVIAALVKTEELVRKRKNCTTLGNAEGTKIAWPSTFIQKING</sequence>
<evidence type="ECO:0008006" key="4">
    <source>
        <dbReference type="Google" id="ProtNLM"/>
    </source>
</evidence>
<reference evidence="2" key="1">
    <citation type="submission" date="2023-07" db="EMBL/GenBank/DDBJ databases">
        <title>A chromosome-level genome assembly of Lolium multiflorum.</title>
        <authorList>
            <person name="Chen Y."/>
            <person name="Copetti D."/>
            <person name="Kolliker R."/>
            <person name="Studer B."/>
        </authorList>
    </citation>
    <scope>NUCLEOTIDE SEQUENCE</scope>
    <source>
        <strain evidence="2">02402/16</strain>
        <tissue evidence="2">Leaf</tissue>
    </source>
</reference>
<evidence type="ECO:0000256" key="1">
    <source>
        <dbReference type="SAM" id="MobiDB-lite"/>
    </source>
</evidence>
<protein>
    <recommendedName>
        <fullName evidence="4">Transposase Tnp1/En/Spm-like domain-containing protein</fullName>
    </recommendedName>
</protein>
<dbReference type="AlphaFoldDB" id="A0AAD8QTQ1"/>
<evidence type="ECO:0000313" key="3">
    <source>
        <dbReference type="Proteomes" id="UP001231189"/>
    </source>
</evidence>
<name>A0AAD8QTQ1_LOLMU</name>
<comment type="caution">
    <text evidence="2">The sequence shown here is derived from an EMBL/GenBank/DDBJ whole genome shotgun (WGS) entry which is preliminary data.</text>
</comment>